<evidence type="ECO:0000313" key="1">
    <source>
        <dbReference type="EMBL" id="MBT9281996.1"/>
    </source>
</evidence>
<name>A0A947D0N6_HYDSH</name>
<evidence type="ECO:0000313" key="2">
    <source>
        <dbReference type="Proteomes" id="UP000748108"/>
    </source>
</evidence>
<dbReference type="Proteomes" id="UP000748108">
    <property type="component" value="Unassembled WGS sequence"/>
</dbReference>
<gene>
    <name evidence="1" type="ORF">KM312_04980</name>
</gene>
<sequence>MTVKEKVYRLQKLLWPGYGDRRVPPPVYHICRAKDAETGEYFYFSAPDIRLLTIEREAERYAFVPGSIEILISTRDRNRARALAPELR</sequence>
<proteinExistence type="predicted"/>
<dbReference type="EMBL" id="JAHHQF010000047">
    <property type="protein sequence ID" value="MBT9281996.1"/>
    <property type="molecule type" value="Genomic_DNA"/>
</dbReference>
<organism evidence="1 2">
    <name type="scientific">Hydrogenibacillus schlegelii</name>
    <name type="common">Bacillus schlegelii</name>
    <dbReference type="NCBI Taxonomy" id="1484"/>
    <lineage>
        <taxon>Bacteria</taxon>
        <taxon>Bacillati</taxon>
        <taxon>Bacillota</taxon>
        <taxon>Bacilli</taxon>
        <taxon>Bacillales</taxon>
        <taxon>Bacillales Family X. Incertae Sedis</taxon>
        <taxon>Hydrogenibacillus</taxon>
    </lineage>
</organism>
<comment type="caution">
    <text evidence="1">The sequence shown here is derived from an EMBL/GenBank/DDBJ whole genome shotgun (WGS) entry which is preliminary data.</text>
</comment>
<reference evidence="1" key="1">
    <citation type="journal article" date="2021" name="Microbiology">
        <title>Metagenomic Analysis of the Microbial Community in the Underground Coal Fire Area (Kemerovo Region, Russia) Revealed Predominance of Thermophilic Members of the Phyla Deinococcus-thermus, Aquificae, and Firmicutes.</title>
        <authorList>
            <person name="Kadnikov V."/>
            <person name="Mardanov A.V."/>
            <person name="Beletsky A.V."/>
            <person name="Karnachuk O.V."/>
            <person name="Ravin N.V."/>
        </authorList>
    </citation>
    <scope>NUCLEOTIDE SEQUENCE</scope>
    <source>
        <strain evidence="1">RBS10-49</strain>
    </source>
</reference>
<accession>A0A947D0N6</accession>
<protein>
    <submittedName>
        <fullName evidence="1">Uncharacterized protein</fullName>
    </submittedName>
</protein>
<dbReference type="AlphaFoldDB" id="A0A947D0N6"/>